<dbReference type="PANTHER" id="PTHR30203:SF32">
    <property type="entry name" value="CATION EFFLUX SYSTEM PROTEIN CUSC"/>
    <property type="match status" value="1"/>
</dbReference>
<gene>
    <name evidence="3" type="ORF">G7Y82_14450</name>
</gene>
<keyword evidence="2" id="KW-0812">Transmembrane</keyword>
<keyword evidence="2" id="KW-0564">Palmitate</keyword>
<dbReference type="InterPro" id="IPR010131">
    <property type="entry name" value="MdtP/NodT-like"/>
</dbReference>
<organism evidence="3 4">
    <name type="scientific">Solimonas marina</name>
    <dbReference type="NCBI Taxonomy" id="2714601"/>
    <lineage>
        <taxon>Bacteria</taxon>
        <taxon>Pseudomonadati</taxon>
        <taxon>Pseudomonadota</taxon>
        <taxon>Gammaproteobacteria</taxon>
        <taxon>Nevskiales</taxon>
        <taxon>Nevskiaceae</taxon>
        <taxon>Solimonas</taxon>
    </lineage>
</organism>
<name>A0A969WAR2_9GAMM</name>
<dbReference type="PANTHER" id="PTHR30203">
    <property type="entry name" value="OUTER MEMBRANE CATION EFFLUX PROTEIN"/>
    <property type="match status" value="1"/>
</dbReference>
<dbReference type="InterPro" id="IPR003423">
    <property type="entry name" value="OMP_efflux"/>
</dbReference>
<proteinExistence type="inferred from homology"/>
<dbReference type="Proteomes" id="UP000653472">
    <property type="component" value="Unassembled WGS sequence"/>
</dbReference>
<comment type="similarity">
    <text evidence="1 2">Belongs to the outer membrane factor (OMF) (TC 1.B.17) family.</text>
</comment>
<protein>
    <submittedName>
        <fullName evidence="3">Efflux transporter outer membrane subunit</fullName>
    </submittedName>
</protein>
<dbReference type="EMBL" id="JAAVXB010000008">
    <property type="protein sequence ID" value="NKF23517.1"/>
    <property type="molecule type" value="Genomic_DNA"/>
</dbReference>
<keyword evidence="2" id="KW-0449">Lipoprotein</keyword>
<evidence type="ECO:0000313" key="3">
    <source>
        <dbReference type="EMBL" id="NKF23517.1"/>
    </source>
</evidence>
<keyword evidence="2" id="KW-1134">Transmembrane beta strand</keyword>
<keyword evidence="4" id="KW-1185">Reference proteome</keyword>
<dbReference type="Pfam" id="PF02321">
    <property type="entry name" value="OEP"/>
    <property type="match status" value="2"/>
</dbReference>
<dbReference type="NCBIfam" id="TIGR01845">
    <property type="entry name" value="outer_NodT"/>
    <property type="match status" value="1"/>
</dbReference>
<keyword evidence="2" id="KW-0732">Signal</keyword>
<dbReference type="PROSITE" id="PS51257">
    <property type="entry name" value="PROKAR_LIPOPROTEIN"/>
    <property type="match status" value="1"/>
</dbReference>
<feature type="signal peptide" evidence="2">
    <location>
        <begin position="1"/>
        <end position="21"/>
    </location>
</feature>
<feature type="chain" id="PRO_5038158982" evidence="2">
    <location>
        <begin position="22"/>
        <end position="491"/>
    </location>
</feature>
<dbReference type="GO" id="GO:0009279">
    <property type="term" value="C:cell outer membrane"/>
    <property type="evidence" value="ECO:0007669"/>
    <property type="project" value="UniProtKB-SubCell"/>
</dbReference>
<accession>A0A969WAR2</accession>
<evidence type="ECO:0000313" key="4">
    <source>
        <dbReference type="Proteomes" id="UP000653472"/>
    </source>
</evidence>
<dbReference type="SUPFAM" id="SSF56954">
    <property type="entry name" value="Outer membrane efflux proteins (OEP)"/>
    <property type="match status" value="1"/>
</dbReference>
<reference evidence="3" key="1">
    <citation type="submission" date="2020-03" db="EMBL/GenBank/DDBJ databases">
        <title>Solimonas marina sp. nov., isolated from deep seawater of the Pacific Ocean.</title>
        <authorList>
            <person name="Liu X."/>
            <person name="Lai Q."/>
            <person name="Sun F."/>
            <person name="Gai Y."/>
            <person name="Li G."/>
            <person name="Shao Z."/>
        </authorList>
    </citation>
    <scope>NUCLEOTIDE SEQUENCE</scope>
    <source>
        <strain evidence="3">C16B3</strain>
    </source>
</reference>
<dbReference type="Gene3D" id="2.20.200.10">
    <property type="entry name" value="Outer membrane efflux proteins (OEP)"/>
    <property type="match status" value="1"/>
</dbReference>
<evidence type="ECO:0000256" key="1">
    <source>
        <dbReference type="ARBA" id="ARBA00007613"/>
    </source>
</evidence>
<dbReference type="Gene3D" id="1.20.1600.10">
    <property type="entry name" value="Outer membrane efflux proteins (OEP)"/>
    <property type="match status" value="1"/>
</dbReference>
<dbReference type="GO" id="GO:0015562">
    <property type="term" value="F:efflux transmembrane transporter activity"/>
    <property type="evidence" value="ECO:0007669"/>
    <property type="project" value="InterPro"/>
</dbReference>
<keyword evidence="2" id="KW-0472">Membrane</keyword>
<comment type="subcellular location">
    <subcellularLocation>
        <location evidence="2">Cell outer membrane</location>
        <topology evidence="2">Lipid-anchor</topology>
    </subcellularLocation>
</comment>
<comment type="caution">
    <text evidence="3">The sequence shown here is derived from an EMBL/GenBank/DDBJ whole genome shotgun (WGS) entry which is preliminary data.</text>
</comment>
<evidence type="ECO:0000256" key="2">
    <source>
        <dbReference type="RuleBase" id="RU362097"/>
    </source>
</evidence>
<dbReference type="AlphaFoldDB" id="A0A969WAR2"/>
<sequence>MKGLTCLTAIAAVTLSGCASMAPDYQRPASPVAAQFQDHAAIAGASAKSAQVADLAWKDLMRDSRLQQVVAMALNNNRDLRVAVLDIAKARAEYRIQGADLFPTISADGAENVAKTSAALSSTGKSSISREFTASVGFSSYELDLFGRVRSLKNEALETYLATAETERSTRISLVAEVAADWLTLAADYQHLALAQKTLDSQRETLKLTEYQHEQGVASALDVASIQTSVETARADVATYKAQGLQDRNALELVVGHAIPEALLPKNLGETPVALAAVPADLDSRVLLLRPDVMSAEHTLKAANADIGAARAAFFPTISLTASAGRGSNELSNLFDSGNGTWSFAPSISVPLFSAGGLKASLQESKIERDIAVADYEKAIQTAFGEVADALAVRSTIDERLDAQQALVKVASRAYELADARYRSGVDSYLDALDAQRTLYSAQQDLITLQLTEQSNRITLYKVLGGGADARAEDLSTAQASAATPTSDAGE</sequence>
<dbReference type="RefSeq" id="WP_168148840.1">
    <property type="nucleotide sequence ID" value="NZ_JAAVXB010000008.1"/>
</dbReference>